<evidence type="ECO:0000259" key="2">
    <source>
        <dbReference type="SMART" id="SM01290"/>
    </source>
</evidence>
<name>A0A2S4N9W3_9FLAO</name>
<evidence type="ECO:0000313" key="3">
    <source>
        <dbReference type="EMBL" id="POS02496.1"/>
    </source>
</evidence>
<feature type="domain" description="Peptide-N-glycosidase F N-terminal" evidence="2">
    <location>
        <begin position="209"/>
        <end position="387"/>
    </location>
</feature>
<dbReference type="EMBL" id="PQNY01000003">
    <property type="protein sequence ID" value="POS02496.1"/>
    <property type="molecule type" value="Genomic_DNA"/>
</dbReference>
<keyword evidence="1" id="KW-1015">Disulfide bond</keyword>
<dbReference type="Pfam" id="PF22252">
    <property type="entry name" value="PNGase_F-II_N"/>
    <property type="match status" value="1"/>
</dbReference>
<dbReference type="Gene3D" id="2.60.120.230">
    <property type="match status" value="1"/>
</dbReference>
<dbReference type="AlphaFoldDB" id="A0A2S4N9W3"/>
<comment type="caution">
    <text evidence="3">The sequence shown here is derived from an EMBL/GenBank/DDBJ whole genome shotgun (WGS) entry which is preliminary data.</text>
</comment>
<gene>
    <name evidence="3" type="ORF">Q361_1032</name>
</gene>
<dbReference type="InterPro" id="IPR008977">
    <property type="entry name" value="PHM/PNGase_F_dom_sf"/>
</dbReference>
<organism evidence="3 4">
    <name type="scientific">Flavobacterium croceum DSM 17960</name>
    <dbReference type="NCBI Taxonomy" id="1121886"/>
    <lineage>
        <taxon>Bacteria</taxon>
        <taxon>Pseudomonadati</taxon>
        <taxon>Bacteroidota</taxon>
        <taxon>Flavobacteriia</taxon>
        <taxon>Flavobacteriales</taxon>
        <taxon>Flavobacteriaceae</taxon>
        <taxon>Flavobacterium</taxon>
    </lineage>
</organism>
<dbReference type="InterPro" id="IPR015197">
    <property type="entry name" value="PngaseF_C"/>
</dbReference>
<dbReference type="Pfam" id="PF09113">
    <property type="entry name" value="N-glycanase_C"/>
    <property type="match status" value="1"/>
</dbReference>
<accession>A0A2S4N9W3</accession>
<proteinExistence type="predicted"/>
<dbReference type="SUPFAM" id="SSF49742">
    <property type="entry name" value="PHM/PNGase F"/>
    <property type="match status" value="1"/>
</dbReference>
<evidence type="ECO:0000313" key="4">
    <source>
        <dbReference type="Proteomes" id="UP000237056"/>
    </source>
</evidence>
<dbReference type="Gene3D" id="2.60.120.1570">
    <property type="entry name" value="Peptide-N-glycosidase F, N-terminal domain"/>
    <property type="match status" value="1"/>
</dbReference>
<dbReference type="InterPro" id="IPR014784">
    <property type="entry name" value="Cu2_ascorb_mOase-like_C"/>
</dbReference>
<reference evidence="3 4" key="1">
    <citation type="submission" date="2018-01" db="EMBL/GenBank/DDBJ databases">
        <title>Genomic Encyclopedia of Type Strains, Phase I: the one thousand microbial genomes (KMG-I) project.</title>
        <authorList>
            <person name="Goeker M."/>
        </authorList>
    </citation>
    <scope>NUCLEOTIDE SEQUENCE [LARGE SCALE GENOMIC DNA]</scope>
    <source>
        <strain evidence="3 4">DSM 17960</strain>
    </source>
</reference>
<dbReference type="RefSeq" id="WP_103725160.1">
    <property type="nucleotide sequence ID" value="NZ_PQNY01000003.1"/>
</dbReference>
<dbReference type="OrthoDB" id="6281169at2"/>
<sequence>MKKYVTLFIVHLLLINVLYAQNKITHYTIAYSKYNNGQKIENQDKIIVDAHSFFSEISTESIKKHDANYPYETTYVNINTNKIEYSAYLDVYKTIYTQDSTSLKSQKFELLPETKIILGYTCKKARTSINSNTIDLWYTNELGVIGAPNTLGQKLGLVLEYNRNNTFSIIADKIVKNKPMFIKPVVSKSDEYVDLVTYKDLIWKSRFKTIEIFKDEIVNFSNESKSNDSILRFANGTILLKKISFPFIKKGSSVFAEVKEQSNGDAYDRTGSFFIIPQEKQQSFFDGLQKGVQELPIYTNNNGKNYQGIVATNKYEPIIELIRFFTPFGIQHFNHLELKDKKWFDIVSYKQDISELKSNLSNKDIWVGIFIGNYDKGGHKVSATITIHNEENNNDTNLQAIPLFCTTNIMEMAGQEYGTLFSSEKGLQMTFKLERELKNCRLRYIATGHGGWEQGDEFVPKVNTILLDDKVIAKYTPWRQDCGSYRLYNPASGNFPNGLSSSDYSRANWCPGTATYPVYFELGNLSAGNHTIQITIPQGRPEGSSFSSWNISGVLLGEQE</sequence>
<dbReference type="Proteomes" id="UP000237056">
    <property type="component" value="Unassembled WGS sequence"/>
</dbReference>
<keyword evidence="4" id="KW-1185">Reference proteome</keyword>
<protein>
    <submittedName>
        <fullName evidence="3">GLPGLI family protein</fullName>
    </submittedName>
</protein>
<dbReference type="InterPro" id="IPR015196">
    <property type="entry name" value="PngaseF_N"/>
</dbReference>
<dbReference type="GO" id="GO:0016715">
    <property type="term" value="F:oxidoreductase activity, acting on paired donors, with incorporation or reduction of molecular oxygen, reduced ascorbate as one donor, and incorporation of one atom of oxygen"/>
    <property type="evidence" value="ECO:0007669"/>
    <property type="project" value="InterPro"/>
</dbReference>
<dbReference type="InterPro" id="IPR043022">
    <property type="entry name" value="PngaseF_N_sf"/>
</dbReference>
<dbReference type="Pfam" id="PF09112">
    <property type="entry name" value="N-glycanase_N"/>
    <property type="match status" value="1"/>
</dbReference>
<dbReference type="SMART" id="SM01290">
    <property type="entry name" value="N-glycanase_N"/>
    <property type="match status" value="1"/>
</dbReference>
<evidence type="ECO:0000256" key="1">
    <source>
        <dbReference type="ARBA" id="ARBA00023157"/>
    </source>
</evidence>